<name>A0A1M6B691_9CLOT</name>
<sequence>MSDINLVGESIEFEQLLNENFIDTMVRGEYLIPDTHPDVMKILMIEARPFIVNTEVMQDKVYLEGQVEYNILYFAKEEDKLAVNSISYNDKFNSQVDIDGAEHRMICEADCEVEHINASIINERKVSVDGIFKIKCTLYENKRIDMVKDIDSSDDVQMQKQSAYMDKIIGNMNTEINGKATVQVSGEKPELGKILNIYSILHKKDIKIMEGRIQCSTFCKINVMYKASESADVCMLEDDIYVSDEFDMENVSPNMHAISEFYANTAEYSIREDETGERRLLDIEVPINVNIKVLAKENIDIIEDAYSPNMTMELNKEKQELVLMLGENNTETIVKDNIYLDSEDLMPSQILNTTGKIFILDKKIIENKILVEGVIRCEVIYRGNDENNSISAISGELPFNTSIEIAGIKIDMMAKLKSSIESIDADIEANTLAVKAVINTSCRVYYKSIREFLVDVKCTEDEQPKKKSSITIYVVQPGDNIWSISKKYYITQEELIKINDMEPNGEIKPGEKLLIPGRAIM</sequence>
<dbReference type="AlphaFoldDB" id="A0A1M6B691"/>
<evidence type="ECO:0000313" key="3">
    <source>
        <dbReference type="Proteomes" id="UP000184080"/>
    </source>
</evidence>
<protein>
    <recommendedName>
        <fullName evidence="1">LysM domain-containing protein</fullName>
    </recommendedName>
</protein>
<dbReference type="OrthoDB" id="9779340at2"/>
<dbReference type="SMART" id="SM00257">
    <property type="entry name" value="LysM"/>
    <property type="match status" value="1"/>
</dbReference>
<dbReference type="Proteomes" id="UP000184080">
    <property type="component" value="Unassembled WGS sequence"/>
</dbReference>
<evidence type="ECO:0000313" key="2">
    <source>
        <dbReference type="EMBL" id="SHI44252.1"/>
    </source>
</evidence>
<dbReference type="Gene3D" id="3.10.350.10">
    <property type="entry name" value="LysM domain"/>
    <property type="match status" value="1"/>
</dbReference>
<dbReference type="RefSeq" id="WP_073003762.1">
    <property type="nucleotide sequence ID" value="NZ_FQZO01000001.1"/>
</dbReference>
<keyword evidence="3" id="KW-1185">Reference proteome</keyword>
<gene>
    <name evidence="2" type="ORF">SAMN05444401_0645</name>
</gene>
<feature type="domain" description="LysM" evidence="1">
    <location>
        <begin position="471"/>
        <end position="515"/>
    </location>
</feature>
<dbReference type="STRING" id="1121298.SAMN05444401_0645"/>
<dbReference type="EMBL" id="FQZO01000001">
    <property type="protein sequence ID" value="SHI44252.1"/>
    <property type="molecule type" value="Genomic_DNA"/>
</dbReference>
<dbReference type="Pfam" id="PF01476">
    <property type="entry name" value="LysM"/>
    <property type="match status" value="1"/>
</dbReference>
<accession>A0A1M6B691</accession>
<dbReference type="Pfam" id="PF12673">
    <property type="entry name" value="SipL"/>
    <property type="match status" value="3"/>
</dbReference>
<dbReference type="CDD" id="cd00118">
    <property type="entry name" value="LysM"/>
    <property type="match status" value="1"/>
</dbReference>
<dbReference type="InterPro" id="IPR018392">
    <property type="entry name" value="LysM"/>
</dbReference>
<dbReference type="InterPro" id="IPR024300">
    <property type="entry name" value="SipL_SPOCS_dom"/>
</dbReference>
<reference evidence="2 3" key="1">
    <citation type="submission" date="2016-11" db="EMBL/GenBank/DDBJ databases">
        <authorList>
            <person name="Jaros S."/>
            <person name="Januszkiewicz K."/>
            <person name="Wedrychowicz H."/>
        </authorList>
    </citation>
    <scope>NUCLEOTIDE SEQUENCE [LARGE SCALE GENOMIC DNA]</scope>
    <source>
        <strain evidence="2 3">DSM 21864</strain>
    </source>
</reference>
<dbReference type="SUPFAM" id="SSF54106">
    <property type="entry name" value="LysM domain"/>
    <property type="match status" value="1"/>
</dbReference>
<dbReference type="InterPro" id="IPR036779">
    <property type="entry name" value="LysM_dom_sf"/>
</dbReference>
<dbReference type="PROSITE" id="PS51782">
    <property type="entry name" value="LYSM"/>
    <property type="match status" value="1"/>
</dbReference>
<evidence type="ECO:0000259" key="1">
    <source>
        <dbReference type="PROSITE" id="PS51782"/>
    </source>
</evidence>
<proteinExistence type="predicted"/>
<organism evidence="2 3">
    <name type="scientific">Clostridium amylolyticum</name>
    <dbReference type="NCBI Taxonomy" id="1121298"/>
    <lineage>
        <taxon>Bacteria</taxon>
        <taxon>Bacillati</taxon>
        <taxon>Bacillota</taxon>
        <taxon>Clostridia</taxon>
        <taxon>Eubacteriales</taxon>
        <taxon>Clostridiaceae</taxon>
        <taxon>Clostridium</taxon>
    </lineage>
</organism>